<evidence type="ECO:0000259" key="6">
    <source>
        <dbReference type="Pfam" id="PF03168"/>
    </source>
</evidence>
<proteinExistence type="predicted"/>
<evidence type="ECO:0000313" key="8">
    <source>
        <dbReference type="Proteomes" id="UP001159364"/>
    </source>
</evidence>
<comment type="subcellular location">
    <subcellularLocation>
        <location evidence="1">Membrane</location>
        <topology evidence="1">Single-pass membrane protein</topology>
    </subcellularLocation>
</comment>
<feature type="domain" description="Late embryogenesis abundant protein LEA-2 subgroup" evidence="6">
    <location>
        <begin position="98"/>
        <end position="201"/>
    </location>
</feature>
<keyword evidence="2 5" id="KW-0812">Transmembrane</keyword>
<name>A0AAV8T4H9_9ROSI</name>
<dbReference type="InterPro" id="IPR004864">
    <property type="entry name" value="LEA_2"/>
</dbReference>
<evidence type="ECO:0000313" key="7">
    <source>
        <dbReference type="EMBL" id="KAJ8761661.1"/>
    </source>
</evidence>
<dbReference type="EMBL" id="JAIWQS010000006">
    <property type="protein sequence ID" value="KAJ8761661.1"/>
    <property type="molecule type" value="Genomic_DNA"/>
</dbReference>
<evidence type="ECO:0000256" key="2">
    <source>
        <dbReference type="ARBA" id="ARBA00022692"/>
    </source>
</evidence>
<dbReference type="PANTHER" id="PTHR31415:SF3">
    <property type="entry name" value="LATE EMBRYOGENESIS ABUNDANT (LEA) HYDROXYPROLINE-RICH GLYCOPROTEIN FAMILY"/>
    <property type="match status" value="1"/>
</dbReference>
<feature type="transmembrane region" description="Helical" evidence="5">
    <location>
        <begin position="40"/>
        <end position="64"/>
    </location>
</feature>
<dbReference type="Pfam" id="PF03168">
    <property type="entry name" value="LEA_2"/>
    <property type="match status" value="1"/>
</dbReference>
<keyword evidence="4 5" id="KW-0472">Membrane</keyword>
<sequence>MSSSDHLPTHYGPAENRNLKRHHTARYYGRRVKESLTTRVSKVICAIFLSGLFVLGAVAFILWLSLRPHRPRFFIENFSVPGLGQSNGFENVEIGFNVTARNSNQHIVFYYDSMTASVYYKDQQIGSSGVEGEFYQEPKNTTVISKVLSGATLTVNSQRWSEFTNDRDRGMVMFRLEITSIIRFKVFTWWESHSHHMHANCDATVGPDGMILATFKRKRCPLYFS</sequence>
<keyword evidence="8" id="KW-1185">Reference proteome</keyword>
<organism evidence="7 8">
    <name type="scientific">Erythroxylum novogranatense</name>
    <dbReference type="NCBI Taxonomy" id="1862640"/>
    <lineage>
        <taxon>Eukaryota</taxon>
        <taxon>Viridiplantae</taxon>
        <taxon>Streptophyta</taxon>
        <taxon>Embryophyta</taxon>
        <taxon>Tracheophyta</taxon>
        <taxon>Spermatophyta</taxon>
        <taxon>Magnoliopsida</taxon>
        <taxon>eudicotyledons</taxon>
        <taxon>Gunneridae</taxon>
        <taxon>Pentapetalae</taxon>
        <taxon>rosids</taxon>
        <taxon>fabids</taxon>
        <taxon>Malpighiales</taxon>
        <taxon>Erythroxylaceae</taxon>
        <taxon>Erythroxylum</taxon>
    </lineage>
</organism>
<dbReference type="PANTHER" id="PTHR31415">
    <property type="entry name" value="OS05G0367900 PROTEIN"/>
    <property type="match status" value="1"/>
</dbReference>
<evidence type="ECO:0000256" key="5">
    <source>
        <dbReference type="SAM" id="Phobius"/>
    </source>
</evidence>
<reference evidence="7 8" key="1">
    <citation type="submission" date="2021-09" db="EMBL/GenBank/DDBJ databases">
        <title>Genomic insights and catalytic innovation underlie evolution of tropane alkaloids biosynthesis.</title>
        <authorList>
            <person name="Wang Y.-J."/>
            <person name="Tian T."/>
            <person name="Huang J.-P."/>
            <person name="Huang S.-X."/>
        </authorList>
    </citation>
    <scope>NUCLEOTIDE SEQUENCE [LARGE SCALE GENOMIC DNA]</scope>
    <source>
        <strain evidence="7">KIB-2018</strain>
        <tissue evidence="7">Leaf</tissue>
    </source>
</reference>
<evidence type="ECO:0000256" key="4">
    <source>
        <dbReference type="ARBA" id="ARBA00023136"/>
    </source>
</evidence>
<dbReference type="GO" id="GO:0005886">
    <property type="term" value="C:plasma membrane"/>
    <property type="evidence" value="ECO:0007669"/>
    <property type="project" value="TreeGrafter"/>
</dbReference>
<dbReference type="Proteomes" id="UP001159364">
    <property type="component" value="Linkage Group LG06"/>
</dbReference>
<protein>
    <recommendedName>
        <fullName evidence="6">Late embryogenesis abundant protein LEA-2 subgroup domain-containing protein</fullName>
    </recommendedName>
</protein>
<comment type="caution">
    <text evidence="7">The sequence shown here is derived from an EMBL/GenBank/DDBJ whole genome shotgun (WGS) entry which is preliminary data.</text>
</comment>
<accession>A0AAV8T4H9</accession>
<dbReference type="GO" id="GO:0009506">
    <property type="term" value="C:plasmodesma"/>
    <property type="evidence" value="ECO:0007669"/>
    <property type="project" value="TreeGrafter"/>
</dbReference>
<gene>
    <name evidence="7" type="ORF">K2173_004437</name>
</gene>
<evidence type="ECO:0000256" key="3">
    <source>
        <dbReference type="ARBA" id="ARBA00022989"/>
    </source>
</evidence>
<evidence type="ECO:0000256" key="1">
    <source>
        <dbReference type="ARBA" id="ARBA00004167"/>
    </source>
</evidence>
<keyword evidence="3 5" id="KW-1133">Transmembrane helix</keyword>
<dbReference type="GO" id="GO:0098542">
    <property type="term" value="P:defense response to other organism"/>
    <property type="evidence" value="ECO:0007669"/>
    <property type="project" value="InterPro"/>
</dbReference>
<dbReference type="AlphaFoldDB" id="A0AAV8T4H9"/>
<dbReference type="InterPro" id="IPR044839">
    <property type="entry name" value="NDR1-like"/>
</dbReference>